<dbReference type="GO" id="GO:0016125">
    <property type="term" value="P:sterol metabolic process"/>
    <property type="evidence" value="ECO:0007669"/>
    <property type="project" value="TreeGrafter"/>
</dbReference>
<evidence type="ECO:0000256" key="8">
    <source>
        <dbReference type="RuleBase" id="RU000461"/>
    </source>
</evidence>
<accession>A0A5J5BB70</accession>
<keyword evidence="4" id="KW-1133">Transmembrane helix</keyword>
<dbReference type="PANTHER" id="PTHR24286">
    <property type="entry name" value="CYTOCHROME P450 26"/>
    <property type="match status" value="1"/>
</dbReference>
<dbReference type="PRINTS" id="PR00463">
    <property type="entry name" value="EP450I"/>
</dbReference>
<keyword evidence="7 8" id="KW-0349">Heme</keyword>
<dbReference type="InterPro" id="IPR036396">
    <property type="entry name" value="Cyt_P450_sf"/>
</dbReference>
<dbReference type="EMBL" id="CM018037">
    <property type="protein sequence ID" value="KAA8539894.1"/>
    <property type="molecule type" value="Genomic_DNA"/>
</dbReference>
<comment type="cofactor">
    <cofactor evidence="7">
        <name>heme</name>
        <dbReference type="ChEBI" id="CHEBI:30413"/>
    </cofactor>
</comment>
<keyword evidence="8" id="KW-0503">Monooxygenase</keyword>
<dbReference type="AlphaFoldDB" id="A0A5J5BB70"/>
<name>A0A5J5BB70_9ASTE</name>
<evidence type="ECO:0000256" key="4">
    <source>
        <dbReference type="ARBA" id="ARBA00022989"/>
    </source>
</evidence>
<dbReference type="InterPro" id="IPR002401">
    <property type="entry name" value="Cyt_P450_E_grp-I"/>
</dbReference>
<evidence type="ECO:0000256" key="6">
    <source>
        <dbReference type="ARBA" id="ARBA00023004"/>
    </source>
</evidence>
<dbReference type="PANTHER" id="PTHR24286:SF236">
    <property type="entry name" value="P450, PUTATIVE-RELATED"/>
    <property type="match status" value="1"/>
</dbReference>
<keyword evidence="5 8" id="KW-0560">Oxidoreductase</keyword>
<dbReference type="Gene3D" id="1.10.630.10">
    <property type="entry name" value="Cytochrome P450"/>
    <property type="match status" value="1"/>
</dbReference>
<dbReference type="GO" id="GO:0016132">
    <property type="term" value="P:brassinosteroid biosynthetic process"/>
    <property type="evidence" value="ECO:0007669"/>
    <property type="project" value="TreeGrafter"/>
</dbReference>
<keyword evidence="10" id="KW-1185">Reference proteome</keyword>
<evidence type="ECO:0008006" key="11">
    <source>
        <dbReference type="Google" id="ProtNLM"/>
    </source>
</evidence>
<dbReference type="GO" id="GO:0010268">
    <property type="term" value="P:brassinosteroid homeostasis"/>
    <property type="evidence" value="ECO:0007669"/>
    <property type="project" value="TreeGrafter"/>
</dbReference>
<dbReference type="GO" id="GO:0005506">
    <property type="term" value="F:iron ion binding"/>
    <property type="evidence" value="ECO:0007669"/>
    <property type="project" value="InterPro"/>
</dbReference>
<dbReference type="GO" id="GO:0004497">
    <property type="term" value="F:monooxygenase activity"/>
    <property type="evidence" value="ECO:0007669"/>
    <property type="project" value="UniProtKB-KW"/>
</dbReference>
<dbReference type="InterPro" id="IPR017972">
    <property type="entry name" value="Cyt_P450_CS"/>
</dbReference>
<dbReference type="Pfam" id="PF00067">
    <property type="entry name" value="p450"/>
    <property type="match status" value="1"/>
</dbReference>
<protein>
    <recommendedName>
        <fullName evidence="11">Cytochrome P450</fullName>
    </recommendedName>
</protein>
<comment type="similarity">
    <text evidence="8">Belongs to the cytochrome P450 family.</text>
</comment>
<keyword evidence="4" id="KW-0472">Membrane</keyword>
<dbReference type="GO" id="GO:0016705">
    <property type="term" value="F:oxidoreductase activity, acting on paired donors, with incorporation or reduction of molecular oxygen"/>
    <property type="evidence" value="ECO:0007669"/>
    <property type="project" value="InterPro"/>
</dbReference>
<dbReference type="GO" id="GO:0016020">
    <property type="term" value="C:membrane"/>
    <property type="evidence" value="ECO:0007669"/>
    <property type="project" value="UniProtKB-SubCell"/>
</dbReference>
<evidence type="ECO:0000313" key="10">
    <source>
        <dbReference type="Proteomes" id="UP000325577"/>
    </source>
</evidence>
<dbReference type="PRINTS" id="PR00385">
    <property type="entry name" value="P450"/>
</dbReference>
<dbReference type="GO" id="GO:0020037">
    <property type="term" value="F:heme binding"/>
    <property type="evidence" value="ECO:0007669"/>
    <property type="project" value="InterPro"/>
</dbReference>
<dbReference type="SUPFAM" id="SSF48264">
    <property type="entry name" value="Cytochrome P450"/>
    <property type="match status" value="1"/>
</dbReference>
<gene>
    <name evidence="9" type="ORF">F0562_026586</name>
</gene>
<evidence type="ECO:0000313" key="9">
    <source>
        <dbReference type="EMBL" id="KAA8539894.1"/>
    </source>
</evidence>
<comment type="subcellular location">
    <subcellularLocation>
        <location evidence="1">Membrane</location>
        <topology evidence="1">Single-pass membrane protein</topology>
    </subcellularLocation>
</comment>
<evidence type="ECO:0000256" key="3">
    <source>
        <dbReference type="ARBA" id="ARBA00022723"/>
    </source>
</evidence>
<evidence type="ECO:0000256" key="2">
    <source>
        <dbReference type="ARBA" id="ARBA00022692"/>
    </source>
</evidence>
<keyword evidence="2" id="KW-0812">Transmembrane</keyword>
<evidence type="ECO:0000256" key="5">
    <source>
        <dbReference type="ARBA" id="ARBA00023002"/>
    </source>
</evidence>
<sequence>MIVSTDAELNHFIFQQEGKLFLCCYMDSFVNIMGGQSVVAIHGSLHKYLKNLTLNLFGSESLKGRLLPEVEDVTLKHLQLWSTQTSVNLKEAIATMIFDFATKKLFSYDESRSGMKLSESYAAFLEGLVSFPLNIPGTAYWKCLQGRKRAMETINDIFEERRASPREQQKDFLDLLVKEMKKSESILTEGVALDLLFVLPFATFETTSSALTLAIQFLGDHPSALAELTKEHEAIVRERETMESGITWKEFKSMTFTFMVINETVRLGNIVPGIFRRAVKDVDVKGMIYNSSRVDCYGLSTSSSFEPCRGKELSAGSCNFMAFGGGARLCAGAEFVKLQMAIFLHYLITKYR</sequence>
<keyword evidence="6 7" id="KW-0408">Iron</keyword>
<proteinExistence type="inferred from homology"/>
<evidence type="ECO:0000256" key="7">
    <source>
        <dbReference type="PIRSR" id="PIRSR602401-1"/>
    </source>
</evidence>
<dbReference type="InterPro" id="IPR001128">
    <property type="entry name" value="Cyt_P450"/>
</dbReference>
<feature type="binding site" description="axial binding residue" evidence="7">
    <location>
        <position position="330"/>
    </location>
    <ligand>
        <name>heme</name>
        <dbReference type="ChEBI" id="CHEBI:30413"/>
    </ligand>
    <ligandPart>
        <name>Fe</name>
        <dbReference type="ChEBI" id="CHEBI:18248"/>
    </ligandPart>
</feature>
<keyword evidence="3 7" id="KW-0479">Metal-binding</keyword>
<organism evidence="9 10">
    <name type="scientific">Nyssa sinensis</name>
    <dbReference type="NCBI Taxonomy" id="561372"/>
    <lineage>
        <taxon>Eukaryota</taxon>
        <taxon>Viridiplantae</taxon>
        <taxon>Streptophyta</taxon>
        <taxon>Embryophyta</taxon>
        <taxon>Tracheophyta</taxon>
        <taxon>Spermatophyta</taxon>
        <taxon>Magnoliopsida</taxon>
        <taxon>eudicotyledons</taxon>
        <taxon>Gunneridae</taxon>
        <taxon>Pentapetalae</taxon>
        <taxon>asterids</taxon>
        <taxon>Cornales</taxon>
        <taxon>Nyssaceae</taxon>
        <taxon>Nyssa</taxon>
    </lineage>
</organism>
<dbReference type="OrthoDB" id="1372046at2759"/>
<evidence type="ECO:0000256" key="1">
    <source>
        <dbReference type="ARBA" id="ARBA00004167"/>
    </source>
</evidence>
<dbReference type="PROSITE" id="PS00086">
    <property type="entry name" value="CYTOCHROME_P450"/>
    <property type="match status" value="1"/>
</dbReference>
<dbReference type="Proteomes" id="UP000325577">
    <property type="component" value="Linkage Group LG14"/>
</dbReference>
<reference evidence="9 10" key="1">
    <citation type="submission" date="2019-09" db="EMBL/GenBank/DDBJ databases">
        <title>A chromosome-level genome assembly of the Chinese tupelo Nyssa sinensis.</title>
        <authorList>
            <person name="Yang X."/>
            <person name="Kang M."/>
            <person name="Yang Y."/>
            <person name="Xiong H."/>
            <person name="Wang M."/>
            <person name="Zhang Z."/>
            <person name="Wang Z."/>
            <person name="Wu H."/>
            <person name="Ma T."/>
            <person name="Liu J."/>
            <person name="Xi Z."/>
        </authorList>
    </citation>
    <scope>NUCLEOTIDE SEQUENCE [LARGE SCALE GENOMIC DNA]</scope>
    <source>
        <strain evidence="9">J267</strain>
        <tissue evidence="9">Leaf</tissue>
    </source>
</reference>